<dbReference type="EMBL" id="JBBPBN010000005">
    <property type="protein sequence ID" value="KAK9038557.1"/>
    <property type="molecule type" value="Genomic_DNA"/>
</dbReference>
<keyword evidence="4" id="KW-1185">Reference proteome</keyword>
<evidence type="ECO:0000313" key="4">
    <source>
        <dbReference type="Proteomes" id="UP001396334"/>
    </source>
</evidence>
<evidence type="ECO:0000259" key="2">
    <source>
        <dbReference type="Pfam" id="PF14432"/>
    </source>
</evidence>
<dbReference type="Proteomes" id="UP001396334">
    <property type="component" value="Unassembled WGS sequence"/>
</dbReference>
<protein>
    <recommendedName>
        <fullName evidence="2">DYW domain-containing protein</fullName>
    </recommendedName>
</protein>
<dbReference type="InterPro" id="IPR032867">
    <property type="entry name" value="DYW_dom"/>
</dbReference>
<evidence type="ECO:0000256" key="1">
    <source>
        <dbReference type="ARBA" id="ARBA00006643"/>
    </source>
</evidence>
<comment type="similarity">
    <text evidence="1">Belongs to the PPR family. PCMP-H subfamily.</text>
</comment>
<gene>
    <name evidence="3" type="ORF">V6N11_023418</name>
</gene>
<reference evidence="3 4" key="1">
    <citation type="journal article" date="2024" name="G3 (Bethesda)">
        <title>Genome assembly of Hibiscus sabdariffa L. provides insights into metabolisms of medicinal natural products.</title>
        <authorList>
            <person name="Kim T."/>
        </authorList>
    </citation>
    <scope>NUCLEOTIDE SEQUENCE [LARGE SCALE GENOMIC DNA]</scope>
    <source>
        <strain evidence="3">TK-2024</strain>
        <tissue evidence="3">Old leaves</tissue>
    </source>
</reference>
<accession>A0ABR2TMZ8</accession>
<dbReference type="Pfam" id="PF14432">
    <property type="entry name" value="DYW_deaminase"/>
    <property type="match status" value="1"/>
</dbReference>
<comment type="caution">
    <text evidence="3">The sequence shown here is derived from an EMBL/GenBank/DDBJ whole genome shotgun (WGS) entry which is preliminary data.</text>
</comment>
<sequence length="96" mass="10955">MKDGGVKKQQGISRVQIKNKVHVFGAEGGLHPQQDEIHKMMAKIWEDVKKMGFVPDTESVLHDLEEEVKEQMLRHHCEKLVIAFALISTLVLRTPL</sequence>
<organism evidence="3 4">
    <name type="scientific">Hibiscus sabdariffa</name>
    <name type="common">roselle</name>
    <dbReference type="NCBI Taxonomy" id="183260"/>
    <lineage>
        <taxon>Eukaryota</taxon>
        <taxon>Viridiplantae</taxon>
        <taxon>Streptophyta</taxon>
        <taxon>Embryophyta</taxon>
        <taxon>Tracheophyta</taxon>
        <taxon>Spermatophyta</taxon>
        <taxon>Magnoliopsida</taxon>
        <taxon>eudicotyledons</taxon>
        <taxon>Gunneridae</taxon>
        <taxon>Pentapetalae</taxon>
        <taxon>rosids</taxon>
        <taxon>malvids</taxon>
        <taxon>Malvales</taxon>
        <taxon>Malvaceae</taxon>
        <taxon>Malvoideae</taxon>
        <taxon>Hibiscus</taxon>
    </lineage>
</organism>
<feature type="domain" description="DYW" evidence="2">
    <location>
        <begin position="52"/>
        <end position="89"/>
    </location>
</feature>
<proteinExistence type="inferred from homology"/>
<evidence type="ECO:0000313" key="3">
    <source>
        <dbReference type="EMBL" id="KAK9038557.1"/>
    </source>
</evidence>
<name>A0ABR2TMZ8_9ROSI</name>